<evidence type="ECO:0000259" key="27">
    <source>
        <dbReference type="PROSITE" id="PS50093"/>
    </source>
</evidence>
<reference evidence="28" key="4">
    <citation type="submission" date="2025-09" db="UniProtKB">
        <authorList>
            <consortium name="Ensembl"/>
        </authorList>
    </citation>
    <scope>IDENTIFICATION</scope>
</reference>
<dbReference type="PANTHER" id="PTHR12106:SF9">
    <property type="entry name" value="VPS10 DOMAIN-CONTAINING RECEPTOR SORCS2"/>
    <property type="match status" value="1"/>
</dbReference>
<keyword evidence="19" id="KW-0325">Glycoprotein</keyword>
<evidence type="ECO:0000256" key="19">
    <source>
        <dbReference type="ARBA" id="ARBA00023180"/>
    </source>
</evidence>
<keyword evidence="29" id="KW-1185">Reference proteome</keyword>
<sequence length="1067" mass="120377">MAPLRPEEPGSAAAYLCVFLLTVSAWMALPGPVRCGSVALNRRGWEDRTFDLNGGERGFLPGQKAVGAGSTPRFRRALSWDKQMSLLSSSFVLKGDATHNQAMVHWTGENSSVSSLSPHPTNLYLFLFFACNFVRSSDYGTTYTKLNLMPGTTIVVTSFYICPTNKKKVILVGSSINERDQMLFISTDEGSSFQRQSIDFTPDTLIFHPKEEDKLLAYCKEGRLFASADLGRKWTLLQERVTKDRVFCSNYPFLFPDCVTVSCPVAVHVTPGYLYVTCLIQNCSDKMVTAQFLGKIDHNSLLVQDDYVFVKVTTGNRTKHYVSYRRNEFVQMRFPKYALPKDVQIVSTDENQVFLALQEWYQSDTYNLYQSDPEGIYYSIVLENVRSTKQPEENVLIDILEVRGIKGVFLANQKIDGRVATVITYNKGRDWEPLAPPTTDMNGKPVSCKAPDCHLHLHLRWADNPYVSGTVHTKDSAPGLIMGAGQGSFVISEDSFMRLCFCLGDSEHFILSHRFSIDEGRTWNIHNFTSTSVFVDGLLSEPGDETLVMTVFGHISYRSDWELVKVDFRQSFPRQCTESDYDSWQFTDQKEKCIMGQERTFRKRKDTAFCIKGKSYTSALTNKPCQCTEKDYNCDYGFEQSHMETDRCIADFWYDPDSPPEDCHLGQTYMSSTGYRKMISNSCEGEPNKQQSSKKHSCPLLAPKGLRVGIKGQMLAVAPGDDITFTVHQEQGDTSSTKYQVDLGDGVRTIYQNLTVTDEPIQHRYENPGIYKVKVKAENMAGHDEATIISFLVAPLQEVHLEVVPIAGRNHEVNLTATVLPSEANLTVFYWWIGDSMQPILTLQNNLLTRFPGTGKVSVTVQATNSRSMVQDTRTVRVYDNFQVIPLSFSRNLDRFNPNIPEWRDDIGQVVTKILAKITGVPQNSLVTVVKPGLPTSANLYVLPLDTKPHLLVSLTQISTKSHLKNAMEDYTAPSYKNNKSHSPWLRPEDAYPPLFFRKLPCTHNYAQMHSVKEQEMISPVNHSEDTQQIIQGEEYIDDDLDSQTLGNAGGSPAFRSLIRTTTNHCY</sequence>
<dbReference type="Gene3D" id="2.130.10.10">
    <property type="entry name" value="YVTN repeat-like/Quinoprotein amine dehydrogenase"/>
    <property type="match status" value="1"/>
</dbReference>
<evidence type="ECO:0000256" key="26">
    <source>
        <dbReference type="SAM" id="SignalP"/>
    </source>
</evidence>
<dbReference type="Pfam" id="PF15901">
    <property type="entry name" value="Sortilin_C"/>
    <property type="match status" value="1"/>
</dbReference>
<evidence type="ECO:0000256" key="8">
    <source>
        <dbReference type="ARBA" id="ARBA00010818"/>
    </source>
</evidence>
<evidence type="ECO:0000313" key="29">
    <source>
        <dbReference type="Proteomes" id="UP000265100"/>
    </source>
</evidence>
<dbReference type="GO" id="GO:0043204">
    <property type="term" value="C:perikaryon"/>
    <property type="evidence" value="ECO:0007669"/>
    <property type="project" value="UniProtKB-SubCell"/>
</dbReference>
<evidence type="ECO:0000256" key="22">
    <source>
        <dbReference type="ARBA" id="ARBA00023329"/>
    </source>
</evidence>
<keyword evidence="16" id="KW-0770">Synapse</keyword>
<keyword evidence="12 26" id="KW-0732">Signal</keyword>
<reference evidence="29" key="2">
    <citation type="submission" date="2023-03" db="EMBL/GenBank/DDBJ databases">
        <authorList>
            <consortium name="Wellcome Sanger Institute Data Sharing"/>
        </authorList>
    </citation>
    <scope>NUCLEOTIDE SEQUENCE [LARGE SCALE GENOMIC DNA]</scope>
</reference>
<dbReference type="AlphaFoldDB" id="A0AAX7ULF9"/>
<evidence type="ECO:0000256" key="21">
    <source>
        <dbReference type="ARBA" id="ARBA00023273"/>
    </source>
</evidence>
<dbReference type="InterPro" id="IPR015943">
    <property type="entry name" value="WD40/YVTN_repeat-like_dom_sf"/>
</dbReference>
<evidence type="ECO:0000256" key="4">
    <source>
        <dbReference type="ARBA" id="ARBA00004358"/>
    </source>
</evidence>
<evidence type="ECO:0000256" key="14">
    <source>
        <dbReference type="ARBA" id="ARBA00022753"/>
    </source>
</evidence>
<comment type="similarity">
    <text evidence="8">Belongs to the VPS10-related sortilin family. SORCS subfamily.</text>
</comment>
<protein>
    <recommendedName>
        <fullName evidence="25">VPS10 domain-containing receptor SorCS2</fullName>
    </recommendedName>
</protein>
<keyword evidence="9" id="KW-1003">Cell membrane</keyword>
<organism evidence="28 29">
    <name type="scientific">Astatotilapia calliptera</name>
    <name type="common">Eastern happy</name>
    <name type="synonym">Chromis callipterus</name>
    <dbReference type="NCBI Taxonomy" id="8154"/>
    <lineage>
        <taxon>Eukaryota</taxon>
        <taxon>Metazoa</taxon>
        <taxon>Chordata</taxon>
        <taxon>Craniata</taxon>
        <taxon>Vertebrata</taxon>
        <taxon>Euteleostomi</taxon>
        <taxon>Actinopterygii</taxon>
        <taxon>Neopterygii</taxon>
        <taxon>Teleostei</taxon>
        <taxon>Neoteleostei</taxon>
        <taxon>Acanthomorphata</taxon>
        <taxon>Ovalentaria</taxon>
        <taxon>Cichlomorphae</taxon>
        <taxon>Cichliformes</taxon>
        <taxon>Cichlidae</taxon>
        <taxon>African cichlids</taxon>
        <taxon>Pseudocrenilabrinae</taxon>
        <taxon>Haplochromini</taxon>
        <taxon>Astatotilapia</taxon>
    </lineage>
</organism>
<keyword evidence="14" id="KW-0967">Endosome</keyword>
<evidence type="ECO:0000256" key="17">
    <source>
        <dbReference type="ARBA" id="ARBA00023136"/>
    </source>
</evidence>
<dbReference type="GO" id="GO:0043197">
    <property type="term" value="C:dendritic spine"/>
    <property type="evidence" value="ECO:0007669"/>
    <property type="project" value="UniProtKB-SubCell"/>
</dbReference>
<keyword evidence="18" id="KW-1015">Disulfide bond</keyword>
<evidence type="ECO:0000256" key="25">
    <source>
        <dbReference type="ARBA" id="ARBA00074088"/>
    </source>
</evidence>
<dbReference type="Pfam" id="PF15902">
    <property type="entry name" value="Sortilin-Vps10"/>
    <property type="match status" value="1"/>
</dbReference>
<dbReference type="InterPro" id="IPR013783">
    <property type="entry name" value="Ig-like_fold"/>
</dbReference>
<dbReference type="CDD" id="cd00146">
    <property type="entry name" value="PKD"/>
    <property type="match status" value="1"/>
</dbReference>
<dbReference type="Pfam" id="PF00801">
    <property type="entry name" value="PKD"/>
    <property type="match status" value="1"/>
</dbReference>
<dbReference type="Gene3D" id="3.30.60.270">
    <property type="match status" value="1"/>
</dbReference>
<dbReference type="PANTHER" id="PTHR12106">
    <property type="entry name" value="SORTILIN RELATED"/>
    <property type="match status" value="1"/>
</dbReference>
<dbReference type="InterPro" id="IPR006581">
    <property type="entry name" value="VPS10"/>
</dbReference>
<comment type="subcellular location">
    <subcellularLocation>
        <location evidence="2">Cell membrane</location>
        <topology evidence="2">Single-pass type I membrane protein</topology>
    </subcellularLocation>
    <subcellularLocation>
        <location evidence="3">Cell projection</location>
        <location evidence="3">Dendrite</location>
    </subcellularLocation>
    <subcellularLocation>
        <location evidence="6">Cell projection</location>
        <location evidence="6">Dendritic spine</location>
    </subcellularLocation>
    <subcellularLocation>
        <location evidence="4">Cytoplasmic vesicle membrane</location>
        <topology evidence="4">Single-pass type I membrane protein</topology>
    </subcellularLocation>
    <subcellularLocation>
        <location evidence="1">Early endosome membrane</location>
    </subcellularLocation>
    <subcellularLocation>
        <location evidence="5">Perikaryon</location>
    </subcellularLocation>
    <subcellularLocation>
        <location evidence="24">Postsynaptic density membrane</location>
    </subcellularLocation>
    <subcellularLocation>
        <location evidence="7">Recycling endosome membrane</location>
    </subcellularLocation>
    <subcellularLocation>
        <location evidence="23">Synapse</location>
        <location evidence="23">Synaptosome</location>
    </subcellularLocation>
</comment>
<name>A0AAX7ULF9_ASTCA</name>
<evidence type="ECO:0000256" key="12">
    <source>
        <dbReference type="ARBA" id="ARBA00022729"/>
    </source>
</evidence>
<evidence type="ECO:0000256" key="18">
    <source>
        <dbReference type="ARBA" id="ARBA00023157"/>
    </source>
</evidence>
<evidence type="ECO:0000256" key="1">
    <source>
        <dbReference type="ARBA" id="ARBA00004146"/>
    </source>
</evidence>
<dbReference type="Gene3D" id="2.60.40.10">
    <property type="entry name" value="Immunoglobulins"/>
    <property type="match status" value="1"/>
</dbReference>
<dbReference type="GO" id="GO:0098839">
    <property type="term" value="C:postsynaptic density membrane"/>
    <property type="evidence" value="ECO:0007669"/>
    <property type="project" value="UniProtKB-SubCell"/>
</dbReference>
<dbReference type="SUPFAM" id="SSF110296">
    <property type="entry name" value="Oligoxyloglucan reducing end-specific cellobiohydrolase"/>
    <property type="match status" value="1"/>
</dbReference>
<evidence type="ECO:0000256" key="13">
    <source>
        <dbReference type="ARBA" id="ARBA00022737"/>
    </source>
</evidence>
<keyword evidence="21" id="KW-0966">Cell projection</keyword>
<keyword evidence="15" id="KW-1133">Transmembrane helix</keyword>
<dbReference type="GO" id="GO:0055038">
    <property type="term" value="C:recycling endosome membrane"/>
    <property type="evidence" value="ECO:0007669"/>
    <property type="project" value="UniProtKB-SubCell"/>
</dbReference>
<evidence type="ECO:0000256" key="20">
    <source>
        <dbReference type="ARBA" id="ARBA00023257"/>
    </source>
</evidence>
<evidence type="ECO:0000256" key="23">
    <source>
        <dbReference type="ARBA" id="ARBA00034102"/>
    </source>
</evidence>
<evidence type="ECO:0000256" key="9">
    <source>
        <dbReference type="ARBA" id="ARBA00022475"/>
    </source>
</evidence>
<dbReference type="InterPro" id="IPR000601">
    <property type="entry name" value="PKD_dom"/>
</dbReference>
<accession>A0AAX7ULF9</accession>
<gene>
    <name evidence="28" type="primary">SORCS2</name>
</gene>
<keyword evidence="13" id="KW-0677">Repeat</keyword>
<reference evidence="28" key="3">
    <citation type="submission" date="2025-08" db="UniProtKB">
        <authorList>
            <consortium name="Ensembl"/>
        </authorList>
    </citation>
    <scope>IDENTIFICATION</scope>
</reference>
<dbReference type="SMART" id="SM00602">
    <property type="entry name" value="VPS10"/>
    <property type="match status" value="1"/>
</dbReference>
<evidence type="ECO:0000256" key="10">
    <source>
        <dbReference type="ARBA" id="ARBA00022599"/>
    </source>
</evidence>
<keyword evidence="11" id="KW-0812">Transmembrane</keyword>
<proteinExistence type="inferred from homology"/>
<evidence type="ECO:0000256" key="6">
    <source>
        <dbReference type="ARBA" id="ARBA00004552"/>
    </source>
</evidence>
<evidence type="ECO:0000256" key="7">
    <source>
        <dbReference type="ARBA" id="ARBA00004565"/>
    </source>
</evidence>
<keyword evidence="10" id="KW-0771">Synaptosome</keyword>
<evidence type="ECO:0000256" key="24">
    <source>
        <dbReference type="ARBA" id="ARBA00034112"/>
    </source>
</evidence>
<dbReference type="FunFam" id="2.60.40.10:FF:000083">
    <property type="entry name" value="Sortilin-related VPS10 domain containing receptor 2"/>
    <property type="match status" value="1"/>
</dbReference>
<evidence type="ECO:0000256" key="16">
    <source>
        <dbReference type="ARBA" id="ARBA00023018"/>
    </source>
</evidence>
<evidence type="ECO:0000256" key="2">
    <source>
        <dbReference type="ARBA" id="ARBA00004251"/>
    </source>
</evidence>
<dbReference type="InterPro" id="IPR031778">
    <property type="entry name" value="Sortilin_N"/>
</dbReference>
<keyword evidence="20" id="KW-0628">Postsynaptic cell membrane</keyword>
<dbReference type="FunFam" id="3.30.60.270:FF:000003">
    <property type="entry name" value="Sortilin-related VPS10 domain containing receptor 2"/>
    <property type="match status" value="1"/>
</dbReference>
<dbReference type="FunFam" id="2.10.70.80:FF:000001">
    <property type="entry name" value="Sortilin-related VPS10 domain-containing receptor 1"/>
    <property type="match status" value="1"/>
</dbReference>
<dbReference type="SUPFAM" id="SSF49299">
    <property type="entry name" value="PKD domain"/>
    <property type="match status" value="2"/>
</dbReference>
<evidence type="ECO:0000313" key="28">
    <source>
        <dbReference type="Ensembl" id="ENSACLP00000065806.1"/>
    </source>
</evidence>
<dbReference type="GeneTree" id="ENSGT01030000234563"/>
<feature type="signal peptide" evidence="26">
    <location>
        <begin position="1"/>
        <end position="35"/>
    </location>
</feature>
<dbReference type="GO" id="GO:0031901">
    <property type="term" value="C:early endosome membrane"/>
    <property type="evidence" value="ECO:0007669"/>
    <property type="project" value="UniProtKB-SubCell"/>
</dbReference>
<keyword evidence="17" id="KW-0472">Membrane</keyword>
<evidence type="ECO:0000256" key="3">
    <source>
        <dbReference type="ARBA" id="ARBA00004279"/>
    </source>
</evidence>
<dbReference type="Proteomes" id="UP000265100">
    <property type="component" value="Chromosome 3"/>
</dbReference>
<dbReference type="InterPro" id="IPR035986">
    <property type="entry name" value="PKD_dom_sf"/>
</dbReference>
<dbReference type="Ensembl" id="ENSACLT00000056172.1">
    <property type="protein sequence ID" value="ENSACLP00000065806.1"/>
    <property type="gene ID" value="ENSACLG00000012821.2"/>
</dbReference>
<feature type="chain" id="PRO_5044201333" description="VPS10 domain-containing receptor SorCS2" evidence="26">
    <location>
        <begin position="36"/>
        <end position="1067"/>
    </location>
</feature>
<dbReference type="PROSITE" id="PS50093">
    <property type="entry name" value="PKD"/>
    <property type="match status" value="1"/>
</dbReference>
<evidence type="ECO:0000256" key="15">
    <source>
        <dbReference type="ARBA" id="ARBA00022989"/>
    </source>
</evidence>
<evidence type="ECO:0000256" key="5">
    <source>
        <dbReference type="ARBA" id="ARBA00004484"/>
    </source>
</evidence>
<dbReference type="InterPro" id="IPR031777">
    <property type="entry name" value="Sortilin_C"/>
</dbReference>
<dbReference type="Gene3D" id="2.10.70.80">
    <property type="match status" value="1"/>
</dbReference>
<feature type="domain" description="PKD" evidence="27">
    <location>
        <begin position="729"/>
        <end position="782"/>
    </location>
</feature>
<dbReference type="InterPro" id="IPR050310">
    <property type="entry name" value="VPS10-sortilin"/>
</dbReference>
<evidence type="ECO:0000256" key="11">
    <source>
        <dbReference type="ARBA" id="ARBA00022692"/>
    </source>
</evidence>
<keyword evidence="22" id="KW-0968">Cytoplasmic vesicle</keyword>
<reference evidence="28 29" key="1">
    <citation type="submission" date="2018-05" db="EMBL/GenBank/DDBJ databases">
        <authorList>
            <person name="Datahose"/>
        </authorList>
    </citation>
    <scope>NUCLEOTIDE SEQUENCE</scope>
</reference>